<evidence type="ECO:0000313" key="5">
    <source>
        <dbReference type="EMBL" id="QEG17393.1"/>
    </source>
</evidence>
<feature type="domain" description="Sulfatase N-terminal" evidence="3">
    <location>
        <begin position="89"/>
        <end position="422"/>
    </location>
</feature>
<dbReference type="PANTHER" id="PTHR42693">
    <property type="entry name" value="ARYLSULFATASE FAMILY MEMBER"/>
    <property type="match status" value="1"/>
</dbReference>
<dbReference type="Pfam" id="PF00884">
    <property type="entry name" value="Sulfatase"/>
    <property type="match status" value="1"/>
</dbReference>
<dbReference type="Proteomes" id="UP000322887">
    <property type="component" value="Chromosome"/>
</dbReference>
<sequence length="794" mass="89470">MICSPRLQVFDSARPEFSESRVAFAFPVSYSVMQASASGNSGLHPITGMNGRAGSFKTQFSESTAMKLILHLTVLFFVSFGSLYADDKPNIVFFFADDQTTSTLGCYGNQVVKTPNIDELAVRGTRFSNACVSQAICWVSRTTILTGLTGRSYGTPANPEMTRPDAVETLYTDLLRENGYRVGFYGKWHAKMPKEFQREKHFDEFEAISRNPYYKKQPDGSLRHETELIVDRGIEFLKTQPKGKPFALNLWFNACHAEDSDRRPGIGHFPWPRAVDGMYEDVTIAPPRLNAPEIFDGQPDFLKTTINRERYFWRWNTDEKYQTNMRAYYRMVSGIDGAIGRFLAALKEAGLDKNTIIVYSADNGYYMGNRGFAGKWSHYEEALNVPLIVVDPRVAAAQRGQVASAPALNLDLPATFLDWAGVKVPERYQGKSLQPIVAGKTPDNWRKESFHEHFAVRNRIPAFEGLRNDRFKYVRYFDHGGHEFLHDLKQDPDELVNLAGHPQFQDTLKEMRERTTSRVNELGGPLDPLKGKFTDSTVPHPAASAAVGARPDSEGFVSVFDGKSLRHWSGDPQYWSVEEGALTGKTDGTLKMNRFITWKDSTIRNFDLRVKVKVTAGGNSGLQYRGTSRPDLGLDIVTGYQCDVVANNPNYNGMLYEEKGRRILSHTGEKVIIDPEGQPWVVGKIAVKPFAPDQWQEFRVLVAGNHHQHWIDDHKTADLIDLDEKGRALEGVLAVQVHVGPQMKIQYKDFKIKHLPDDLPLHTAKENPIPADAYGVRPQGRLPRGWTPPVYGKR</sequence>
<feature type="domain" description="3-keto-alpha-glucoside-1,2-lyase/3-keto-2-hydroxy-glucal hydratase" evidence="4">
    <location>
        <begin position="555"/>
        <end position="753"/>
    </location>
</feature>
<comment type="similarity">
    <text evidence="1">Belongs to the sulfatase family.</text>
</comment>
<dbReference type="EMBL" id="CP042910">
    <property type="protein sequence ID" value="QEG17393.1"/>
    <property type="molecule type" value="Genomic_DNA"/>
</dbReference>
<dbReference type="InterPro" id="IPR010496">
    <property type="entry name" value="AL/BT2_dom"/>
</dbReference>
<evidence type="ECO:0000256" key="1">
    <source>
        <dbReference type="ARBA" id="ARBA00008779"/>
    </source>
</evidence>
<evidence type="ECO:0000313" key="6">
    <source>
        <dbReference type="Proteomes" id="UP000322887"/>
    </source>
</evidence>
<dbReference type="CDD" id="cd16031">
    <property type="entry name" value="G6S_like"/>
    <property type="match status" value="1"/>
</dbReference>
<evidence type="ECO:0000256" key="2">
    <source>
        <dbReference type="ARBA" id="ARBA00022801"/>
    </source>
</evidence>
<dbReference type="Gene3D" id="2.60.120.560">
    <property type="entry name" value="Exo-inulinase, domain 1"/>
    <property type="match status" value="1"/>
</dbReference>
<dbReference type="InterPro" id="IPR000917">
    <property type="entry name" value="Sulfatase_N"/>
</dbReference>
<evidence type="ECO:0000259" key="4">
    <source>
        <dbReference type="Pfam" id="PF06439"/>
    </source>
</evidence>
<dbReference type="Gene3D" id="3.40.720.10">
    <property type="entry name" value="Alkaline Phosphatase, subunit A"/>
    <property type="match status" value="1"/>
</dbReference>
<dbReference type="InterPro" id="IPR050738">
    <property type="entry name" value="Sulfatase"/>
</dbReference>
<accession>A0ABX5YP63</accession>
<keyword evidence="6" id="KW-1185">Reference proteome</keyword>
<organism evidence="5 6">
    <name type="scientific">Gimesia maris</name>
    <dbReference type="NCBI Taxonomy" id="122"/>
    <lineage>
        <taxon>Bacteria</taxon>
        <taxon>Pseudomonadati</taxon>
        <taxon>Planctomycetota</taxon>
        <taxon>Planctomycetia</taxon>
        <taxon>Planctomycetales</taxon>
        <taxon>Planctomycetaceae</taxon>
        <taxon>Gimesia</taxon>
    </lineage>
</organism>
<dbReference type="EC" id="3.1.6.1" evidence="5"/>
<name>A0ABX5YP63_9PLAN</name>
<dbReference type="GO" id="GO:0004065">
    <property type="term" value="F:arylsulfatase activity"/>
    <property type="evidence" value="ECO:0007669"/>
    <property type="project" value="UniProtKB-EC"/>
</dbReference>
<protein>
    <submittedName>
        <fullName evidence="5">Arylsulfatase</fullName>
        <ecNumber evidence="5">3.1.6.1</ecNumber>
    </submittedName>
</protein>
<dbReference type="PANTHER" id="PTHR42693:SF53">
    <property type="entry name" value="ENDO-4-O-SULFATASE"/>
    <property type="match status" value="1"/>
</dbReference>
<reference evidence="5 6" key="1">
    <citation type="submission" date="2019-08" db="EMBL/GenBank/DDBJ databases">
        <title>Deep-cultivation of Planctomycetes and their phenomic and genomic characterization uncovers novel biology.</title>
        <authorList>
            <person name="Wiegand S."/>
            <person name="Jogler M."/>
            <person name="Boedeker C."/>
            <person name="Pinto D."/>
            <person name="Vollmers J."/>
            <person name="Rivas-Marin E."/>
            <person name="Kohn T."/>
            <person name="Peeters S.H."/>
            <person name="Heuer A."/>
            <person name="Rast P."/>
            <person name="Oberbeckmann S."/>
            <person name="Bunk B."/>
            <person name="Jeske O."/>
            <person name="Meyerdierks A."/>
            <person name="Storesund J.E."/>
            <person name="Kallscheuer N."/>
            <person name="Luecker S."/>
            <person name="Lage O.M."/>
            <person name="Pohl T."/>
            <person name="Merkel B.J."/>
            <person name="Hornburger P."/>
            <person name="Mueller R.-W."/>
            <person name="Bruemmer F."/>
            <person name="Labrenz M."/>
            <person name="Spormann A.M."/>
            <person name="Op den Camp H."/>
            <person name="Overmann J."/>
            <person name="Amann R."/>
            <person name="Jetten M.S.M."/>
            <person name="Mascher T."/>
            <person name="Medema M.H."/>
            <person name="Devos D.P."/>
            <person name="Kaster A.-K."/>
            <person name="Ovreas L."/>
            <person name="Rohde M."/>
            <person name="Galperin M.Y."/>
            <person name="Jogler C."/>
        </authorList>
    </citation>
    <scope>NUCLEOTIDE SEQUENCE [LARGE SCALE GENOMIC DNA]</scope>
    <source>
        <strain evidence="5 6">DSM 8797</strain>
    </source>
</reference>
<dbReference type="SUPFAM" id="SSF53649">
    <property type="entry name" value="Alkaline phosphatase-like"/>
    <property type="match status" value="1"/>
</dbReference>
<proteinExistence type="inferred from homology"/>
<keyword evidence="2 5" id="KW-0378">Hydrolase</keyword>
<evidence type="ECO:0000259" key="3">
    <source>
        <dbReference type="Pfam" id="PF00884"/>
    </source>
</evidence>
<gene>
    <name evidence="5" type="ORF">GmarT_32730</name>
</gene>
<dbReference type="InterPro" id="IPR017850">
    <property type="entry name" value="Alkaline_phosphatase_core_sf"/>
</dbReference>
<dbReference type="Pfam" id="PF06439">
    <property type="entry name" value="3keto-disac_hyd"/>
    <property type="match status" value="1"/>
</dbReference>